<dbReference type="PANTHER" id="PTHR34989">
    <property type="entry name" value="PROTEIN HDED"/>
    <property type="match status" value="1"/>
</dbReference>
<dbReference type="OrthoDB" id="21979at2"/>
<keyword evidence="1" id="KW-1133">Transmembrane helix</keyword>
<evidence type="ECO:0000313" key="2">
    <source>
        <dbReference type="EMBL" id="SFK64411.1"/>
    </source>
</evidence>
<name>A0A1I4B8V0_9HYPH</name>
<proteinExistence type="predicted"/>
<accession>A0A1I4B8V0</accession>
<dbReference type="RefSeq" id="WP_091684757.1">
    <property type="nucleotide sequence ID" value="NZ_FOSN01000013.1"/>
</dbReference>
<keyword evidence="1" id="KW-0812">Transmembrane</keyword>
<dbReference type="EMBL" id="FOSN01000013">
    <property type="protein sequence ID" value="SFK64411.1"/>
    <property type="molecule type" value="Genomic_DNA"/>
</dbReference>
<dbReference type="STRING" id="1612308.SAMN05444581_11369"/>
<feature type="transmembrane region" description="Helical" evidence="1">
    <location>
        <begin position="60"/>
        <end position="78"/>
    </location>
</feature>
<organism evidence="2 3">
    <name type="scientific">Methylocapsa palsarum</name>
    <dbReference type="NCBI Taxonomy" id="1612308"/>
    <lineage>
        <taxon>Bacteria</taxon>
        <taxon>Pseudomonadati</taxon>
        <taxon>Pseudomonadota</taxon>
        <taxon>Alphaproteobacteria</taxon>
        <taxon>Hyphomicrobiales</taxon>
        <taxon>Beijerinckiaceae</taxon>
        <taxon>Methylocapsa</taxon>
    </lineage>
</organism>
<feature type="transmembrane region" description="Helical" evidence="1">
    <location>
        <begin position="85"/>
        <end position="105"/>
    </location>
</feature>
<feature type="transmembrane region" description="Helical" evidence="1">
    <location>
        <begin position="171"/>
        <end position="194"/>
    </location>
</feature>
<dbReference type="Proteomes" id="UP000198755">
    <property type="component" value="Unassembled WGS sequence"/>
</dbReference>
<dbReference type="AlphaFoldDB" id="A0A1I4B8V0"/>
<keyword evidence="3" id="KW-1185">Reference proteome</keyword>
<dbReference type="PANTHER" id="PTHR34989:SF1">
    <property type="entry name" value="PROTEIN HDED"/>
    <property type="match status" value="1"/>
</dbReference>
<dbReference type="InterPro" id="IPR005325">
    <property type="entry name" value="DUF308_memb"/>
</dbReference>
<dbReference type="InterPro" id="IPR052712">
    <property type="entry name" value="Acid_resist_chaperone_HdeD"/>
</dbReference>
<dbReference type="Pfam" id="PF03729">
    <property type="entry name" value="DUF308"/>
    <property type="match status" value="1"/>
</dbReference>
<protein>
    <submittedName>
        <fullName evidence="2">Uncharacterized membrane protein HdeD, DUF308 family</fullName>
    </submittedName>
</protein>
<sequence>MIDVPATNTNAPLNYSDVSAEIGKPIGAHWKIFLGEGTVLILLGILAILSPFFAGLATTLFIGWLLLLAGVSGLIFSYQSRATPGFWWGILSSTLALFVGVSLLWNPVGGLFTLTLLLIGYFLADGVLTIILGLNHRREHTDRWQWIVGSGVIDLFLAAILISGLPGTAFWGFGLLVGVDLAFAGVSIVAVAMAGRMAAA</sequence>
<feature type="transmembrane region" description="Helical" evidence="1">
    <location>
        <begin position="111"/>
        <end position="134"/>
    </location>
</feature>
<keyword evidence="1" id="KW-0472">Membrane</keyword>
<evidence type="ECO:0000256" key="1">
    <source>
        <dbReference type="SAM" id="Phobius"/>
    </source>
</evidence>
<reference evidence="2 3" key="1">
    <citation type="submission" date="2016-10" db="EMBL/GenBank/DDBJ databases">
        <authorList>
            <person name="de Groot N.N."/>
        </authorList>
    </citation>
    <scope>NUCLEOTIDE SEQUENCE [LARGE SCALE GENOMIC DNA]</scope>
    <source>
        <strain evidence="2 3">NE2</strain>
    </source>
</reference>
<gene>
    <name evidence="2" type="ORF">SAMN05444581_11369</name>
</gene>
<feature type="transmembrane region" description="Helical" evidence="1">
    <location>
        <begin position="146"/>
        <end position="165"/>
    </location>
</feature>
<feature type="transmembrane region" description="Helical" evidence="1">
    <location>
        <begin position="32"/>
        <end position="54"/>
    </location>
</feature>
<evidence type="ECO:0000313" key="3">
    <source>
        <dbReference type="Proteomes" id="UP000198755"/>
    </source>
</evidence>
<dbReference type="GO" id="GO:0005886">
    <property type="term" value="C:plasma membrane"/>
    <property type="evidence" value="ECO:0007669"/>
    <property type="project" value="TreeGrafter"/>
</dbReference>